<dbReference type="AlphaFoldDB" id="A0A928UUM7"/>
<keyword evidence="1" id="KW-1133">Transmembrane helix</keyword>
<dbReference type="RefSeq" id="WP_196935467.1">
    <property type="nucleotide sequence ID" value="NZ_MU158698.1"/>
</dbReference>
<name>A0A928UUM7_9SPHI</name>
<dbReference type="EMBL" id="PRDK01000004">
    <property type="protein sequence ID" value="MBE8713530.1"/>
    <property type="molecule type" value="Genomic_DNA"/>
</dbReference>
<keyword evidence="1" id="KW-0472">Membrane</keyword>
<sequence>MENKELYQEKQSFSTWWLFAIIALILGYGIYELHDYYLVNATLILPTGIWLGLTLLLFFAFVKLKTEIDKTGIHIRFFPFLFGKKSFRWDEIGEVYVRKYSLAEYGGWGWRIGPSGVAYNTAGYTGIQLILKNGRRVLIGTHKPIEVQTVLEKLNKLKTHEED</sequence>
<evidence type="ECO:0000313" key="2">
    <source>
        <dbReference type="EMBL" id="MBE8713530.1"/>
    </source>
</evidence>
<proteinExistence type="predicted"/>
<accession>A0A928UUM7</accession>
<keyword evidence="3" id="KW-1185">Reference proteome</keyword>
<gene>
    <name evidence="2" type="ORF">C4F49_07550</name>
</gene>
<organism evidence="2 3">
    <name type="scientific">Sphingobacterium hungaricum</name>
    <dbReference type="NCBI Taxonomy" id="2082723"/>
    <lineage>
        <taxon>Bacteria</taxon>
        <taxon>Pseudomonadati</taxon>
        <taxon>Bacteroidota</taxon>
        <taxon>Sphingobacteriia</taxon>
        <taxon>Sphingobacteriales</taxon>
        <taxon>Sphingobacteriaceae</taxon>
        <taxon>Sphingobacterium</taxon>
    </lineage>
</organism>
<feature type="transmembrane region" description="Helical" evidence="1">
    <location>
        <begin position="37"/>
        <end position="62"/>
    </location>
</feature>
<protein>
    <submittedName>
        <fullName evidence="2">Uncharacterized protein</fullName>
    </submittedName>
</protein>
<feature type="transmembrane region" description="Helical" evidence="1">
    <location>
        <begin position="12"/>
        <end position="31"/>
    </location>
</feature>
<reference evidence="2" key="1">
    <citation type="submission" date="2018-02" db="EMBL/GenBank/DDBJ databases">
        <authorList>
            <person name="Vasarhelyi B.M."/>
            <person name="Deshmukh S."/>
            <person name="Balint B."/>
            <person name="Kukolya J."/>
        </authorList>
    </citation>
    <scope>NUCLEOTIDE SEQUENCE</scope>
    <source>
        <strain evidence="2">KB22</strain>
    </source>
</reference>
<dbReference type="Proteomes" id="UP000616201">
    <property type="component" value="Unassembled WGS sequence"/>
</dbReference>
<evidence type="ECO:0000256" key="1">
    <source>
        <dbReference type="SAM" id="Phobius"/>
    </source>
</evidence>
<evidence type="ECO:0000313" key="3">
    <source>
        <dbReference type="Proteomes" id="UP000616201"/>
    </source>
</evidence>
<comment type="caution">
    <text evidence="2">The sequence shown here is derived from an EMBL/GenBank/DDBJ whole genome shotgun (WGS) entry which is preliminary data.</text>
</comment>
<keyword evidence="1" id="KW-0812">Transmembrane</keyword>